<dbReference type="Pfam" id="PF16859">
    <property type="entry name" value="TetR_C_11"/>
    <property type="match status" value="1"/>
</dbReference>
<dbReference type="GO" id="GO:0003700">
    <property type="term" value="F:DNA-binding transcription factor activity"/>
    <property type="evidence" value="ECO:0007669"/>
    <property type="project" value="TreeGrafter"/>
</dbReference>
<evidence type="ECO:0000259" key="5">
    <source>
        <dbReference type="PROSITE" id="PS50977"/>
    </source>
</evidence>
<proteinExistence type="predicted"/>
<dbReference type="SUPFAM" id="SSF48498">
    <property type="entry name" value="Tetracyclin repressor-like, C-terminal domain"/>
    <property type="match status" value="1"/>
</dbReference>
<dbReference type="InterPro" id="IPR001647">
    <property type="entry name" value="HTH_TetR"/>
</dbReference>
<dbReference type="PRINTS" id="PR00455">
    <property type="entry name" value="HTHTETR"/>
</dbReference>
<dbReference type="AlphaFoldDB" id="A0A2A9HDW5"/>
<dbReference type="InterPro" id="IPR009057">
    <property type="entry name" value="Homeodomain-like_sf"/>
</dbReference>
<dbReference type="Pfam" id="PF00440">
    <property type="entry name" value="TetR_N"/>
    <property type="match status" value="1"/>
</dbReference>
<dbReference type="Proteomes" id="UP000223071">
    <property type="component" value="Unassembled WGS sequence"/>
</dbReference>
<protein>
    <submittedName>
        <fullName evidence="6">TetR family transcriptional regulator</fullName>
    </submittedName>
</protein>
<name>A0A2A9HDW5_TEPT2</name>
<feature type="domain" description="HTH tetR-type" evidence="5">
    <location>
        <begin position="3"/>
        <end position="63"/>
    </location>
</feature>
<evidence type="ECO:0000256" key="2">
    <source>
        <dbReference type="ARBA" id="ARBA00023125"/>
    </source>
</evidence>
<dbReference type="Gene3D" id="1.10.357.10">
    <property type="entry name" value="Tetracycline Repressor, domain 2"/>
    <property type="match status" value="1"/>
</dbReference>
<evidence type="ECO:0000313" key="6">
    <source>
        <dbReference type="EMBL" id="PFG74194.1"/>
    </source>
</evidence>
<evidence type="ECO:0000313" key="7">
    <source>
        <dbReference type="Proteomes" id="UP000223071"/>
    </source>
</evidence>
<dbReference type="InterPro" id="IPR036271">
    <property type="entry name" value="Tet_transcr_reg_TetR-rel_C_sf"/>
</dbReference>
<keyword evidence="1" id="KW-0805">Transcription regulation</keyword>
<dbReference type="GO" id="GO:0000976">
    <property type="term" value="F:transcription cis-regulatory region binding"/>
    <property type="evidence" value="ECO:0007669"/>
    <property type="project" value="TreeGrafter"/>
</dbReference>
<dbReference type="EMBL" id="PDJQ01000001">
    <property type="protein sequence ID" value="PFG74194.1"/>
    <property type="molecule type" value="Genomic_DNA"/>
</dbReference>
<keyword evidence="3" id="KW-0804">Transcription</keyword>
<dbReference type="InterPro" id="IPR011075">
    <property type="entry name" value="TetR_C"/>
</dbReference>
<evidence type="ECO:0000256" key="4">
    <source>
        <dbReference type="PROSITE-ProRule" id="PRU00335"/>
    </source>
</evidence>
<organism evidence="6 7">
    <name type="scientific">Tepidiforma thermophila (strain KCTC 52669 / CGMCC 1.13589 / G233)</name>
    <dbReference type="NCBI Taxonomy" id="2761530"/>
    <lineage>
        <taxon>Bacteria</taxon>
        <taxon>Bacillati</taxon>
        <taxon>Chloroflexota</taxon>
        <taxon>Tepidiformia</taxon>
        <taxon>Tepidiformales</taxon>
        <taxon>Tepidiformaceae</taxon>
        <taxon>Tepidiforma</taxon>
    </lineage>
</organism>
<feature type="DNA-binding region" description="H-T-H motif" evidence="4">
    <location>
        <begin position="26"/>
        <end position="45"/>
    </location>
</feature>
<evidence type="ECO:0000256" key="1">
    <source>
        <dbReference type="ARBA" id="ARBA00023015"/>
    </source>
</evidence>
<dbReference type="PANTHER" id="PTHR30055:SF234">
    <property type="entry name" value="HTH-TYPE TRANSCRIPTIONAL REGULATOR BETI"/>
    <property type="match status" value="1"/>
</dbReference>
<dbReference type="SUPFAM" id="SSF46689">
    <property type="entry name" value="Homeodomain-like"/>
    <property type="match status" value="1"/>
</dbReference>
<dbReference type="Gene3D" id="1.10.10.60">
    <property type="entry name" value="Homeodomain-like"/>
    <property type="match status" value="1"/>
</dbReference>
<dbReference type="PROSITE" id="PS50977">
    <property type="entry name" value="HTH_TETR_2"/>
    <property type="match status" value="1"/>
</dbReference>
<keyword evidence="2 4" id="KW-0238">DNA-binding</keyword>
<dbReference type="PANTHER" id="PTHR30055">
    <property type="entry name" value="HTH-TYPE TRANSCRIPTIONAL REGULATOR RUTR"/>
    <property type="match status" value="1"/>
</dbReference>
<evidence type="ECO:0000256" key="3">
    <source>
        <dbReference type="ARBA" id="ARBA00023163"/>
    </source>
</evidence>
<keyword evidence="7" id="KW-1185">Reference proteome</keyword>
<sequence length="200" mass="21492">MMDATAERLLTAAREVFEEEGFRGATTRKIAARAGVNEVTLFRHFASKEELIGAALEHGHRTAMARLDAVALPEQPEDLDAELRPYLRHVLAAFSAAGRGVRTALAEWEHLPAYHAWLLGPSERVMADIERYLAAAAARGLVRPGADPAAAAHLLVATLFMHGLLPPLMPAHFPQGPGAGADACIDLVLEALRPPEKESG</sequence>
<gene>
    <name evidence="6" type="ORF">A9A59_1407</name>
</gene>
<accession>A0A2A9HDW5</accession>
<dbReference type="InterPro" id="IPR050109">
    <property type="entry name" value="HTH-type_TetR-like_transc_reg"/>
</dbReference>
<reference evidence="6 7" key="1">
    <citation type="submission" date="2017-09" db="EMBL/GenBank/DDBJ databases">
        <title>Sequencing the genomes of two abundant thermophiles in Great Basin hot springs: Thermocrinis jamiesonii and novel Chloroflexi Thermoflexus hugenholtzii.</title>
        <authorList>
            <person name="Hedlund B."/>
        </authorList>
    </citation>
    <scope>NUCLEOTIDE SEQUENCE [LARGE SCALE GENOMIC DNA]</scope>
    <source>
        <strain evidence="6 7">G233</strain>
    </source>
</reference>
<comment type="caution">
    <text evidence="6">The sequence shown here is derived from an EMBL/GenBank/DDBJ whole genome shotgun (WGS) entry which is preliminary data.</text>
</comment>